<dbReference type="Proteomes" id="UP001565368">
    <property type="component" value="Unassembled WGS sequence"/>
</dbReference>
<dbReference type="GeneID" id="95984775"/>
<dbReference type="InterPro" id="IPR013154">
    <property type="entry name" value="ADH-like_N"/>
</dbReference>
<dbReference type="SUPFAM" id="SSF50129">
    <property type="entry name" value="GroES-like"/>
    <property type="match status" value="1"/>
</dbReference>
<dbReference type="CDD" id="cd08276">
    <property type="entry name" value="MDR7"/>
    <property type="match status" value="1"/>
</dbReference>
<keyword evidence="3" id="KW-1185">Reference proteome</keyword>
<dbReference type="Pfam" id="PF08240">
    <property type="entry name" value="ADH_N"/>
    <property type="match status" value="1"/>
</dbReference>
<dbReference type="Gene3D" id="3.40.50.720">
    <property type="entry name" value="NAD(P)-binding Rossmann-like Domain"/>
    <property type="match status" value="1"/>
</dbReference>
<dbReference type="PANTHER" id="PTHR45033:SF2">
    <property type="entry name" value="ZINC-TYPE ALCOHOL DEHYDROGENASE-LIKE PROTEIN C1773.06C"/>
    <property type="match status" value="1"/>
</dbReference>
<dbReference type="Gene3D" id="3.90.180.10">
    <property type="entry name" value="Medium-chain alcohol dehydrogenases, catalytic domain"/>
    <property type="match status" value="1"/>
</dbReference>
<dbReference type="EMBL" id="JBBXJM010000003">
    <property type="protein sequence ID" value="KAL1409735.1"/>
    <property type="molecule type" value="Genomic_DNA"/>
</dbReference>
<dbReference type="InterPro" id="IPR013149">
    <property type="entry name" value="ADH-like_C"/>
</dbReference>
<gene>
    <name evidence="2" type="ORF">Q8F55_003732</name>
</gene>
<dbReference type="Pfam" id="PF00107">
    <property type="entry name" value="ADH_zinc_N"/>
    <property type="match status" value="1"/>
</dbReference>
<organism evidence="2 3">
    <name type="scientific">Vanrija albida</name>
    <dbReference type="NCBI Taxonomy" id="181172"/>
    <lineage>
        <taxon>Eukaryota</taxon>
        <taxon>Fungi</taxon>
        <taxon>Dikarya</taxon>
        <taxon>Basidiomycota</taxon>
        <taxon>Agaricomycotina</taxon>
        <taxon>Tremellomycetes</taxon>
        <taxon>Trichosporonales</taxon>
        <taxon>Trichosporonaceae</taxon>
        <taxon>Vanrija</taxon>
    </lineage>
</organism>
<name>A0ABR3Q4S1_9TREE</name>
<dbReference type="InterPro" id="IPR052711">
    <property type="entry name" value="Zinc_ADH-like"/>
</dbReference>
<evidence type="ECO:0000259" key="1">
    <source>
        <dbReference type="SMART" id="SM00829"/>
    </source>
</evidence>
<dbReference type="SUPFAM" id="SSF51735">
    <property type="entry name" value="NAD(P)-binding Rossmann-fold domains"/>
    <property type="match status" value="1"/>
</dbReference>
<dbReference type="InterPro" id="IPR011032">
    <property type="entry name" value="GroES-like_sf"/>
</dbReference>
<dbReference type="InterPro" id="IPR036291">
    <property type="entry name" value="NAD(P)-bd_dom_sf"/>
</dbReference>
<evidence type="ECO:0000313" key="3">
    <source>
        <dbReference type="Proteomes" id="UP001565368"/>
    </source>
</evidence>
<sequence>MKQYNLAHRTGLDGVVLRNDAPEPKLTGPNDILIRIKALSLNARDIQVANGTYPAPHPIPENVVPVSDGCGVVEAVGPAVTLFKVGDRVAPVFPQGHYFEEDPRNGDMSRGLGGGIHGVAQELFVCSEEDAVHIPKHFSYAEGATLPIAFATAWSSLYAHHPKLRAGETVLCLGTGGVSLAAAQIALAAGARVILTSSSGDKLQRASGLLAPLARADDAVLTVNYATTEDWDKEVRRLTGGRGVDFVIEIAGRATLGRSIRSTRQGGLVAVSGYMSAFGAIPEKILQEDLAVTILMSGAYVRGNFVCNREELKAMVSALDLAGVHPIIDKSFSFDDLPAAYQYVADGRHFGKVVVELP</sequence>
<accession>A0ABR3Q4S1</accession>
<dbReference type="RefSeq" id="XP_069209679.1">
    <property type="nucleotide sequence ID" value="XM_069352261.1"/>
</dbReference>
<evidence type="ECO:0000313" key="2">
    <source>
        <dbReference type="EMBL" id="KAL1409735.1"/>
    </source>
</evidence>
<comment type="caution">
    <text evidence="2">The sequence shown here is derived from an EMBL/GenBank/DDBJ whole genome shotgun (WGS) entry which is preliminary data.</text>
</comment>
<proteinExistence type="predicted"/>
<dbReference type="SMART" id="SM00829">
    <property type="entry name" value="PKS_ER"/>
    <property type="match status" value="1"/>
</dbReference>
<feature type="domain" description="Enoyl reductase (ER)" evidence="1">
    <location>
        <begin position="11"/>
        <end position="355"/>
    </location>
</feature>
<reference evidence="2 3" key="1">
    <citation type="submission" date="2023-08" db="EMBL/GenBank/DDBJ databases">
        <title>Annotated Genome Sequence of Vanrija albida AlHP1.</title>
        <authorList>
            <person name="Herzog R."/>
        </authorList>
    </citation>
    <scope>NUCLEOTIDE SEQUENCE [LARGE SCALE GENOMIC DNA]</scope>
    <source>
        <strain evidence="2 3">AlHP1</strain>
    </source>
</reference>
<protein>
    <recommendedName>
        <fullName evidence="1">Enoyl reductase (ER) domain-containing protein</fullName>
    </recommendedName>
</protein>
<dbReference type="InterPro" id="IPR020843">
    <property type="entry name" value="ER"/>
</dbReference>
<dbReference type="PANTHER" id="PTHR45033">
    <property type="match status" value="1"/>
</dbReference>